<evidence type="ECO:0000256" key="1">
    <source>
        <dbReference type="ARBA" id="ARBA00004651"/>
    </source>
</evidence>
<dbReference type="InterPro" id="IPR017871">
    <property type="entry name" value="ABC_transporter-like_CS"/>
</dbReference>
<evidence type="ECO:0000313" key="8">
    <source>
        <dbReference type="EMBL" id="TQL74615.1"/>
    </source>
</evidence>
<keyword evidence="4 5" id="KW-0472">Membrane</keyword>
<keyword evidence="9" id="KW-1185">Reference proteome</keyword>
<comment type="subcellular location">
    <subcellularLocation>
        <location evidence="1">Cell membrane</location>
        <topology evidence="1">Multi-pass membrane protein</topology>
    </subcellularLocation>
</comment>
<dbReference type="GO" id="GO:0015421">
    <property type="term" value="F:ABC-type oligopeptide transporter activity"/>
    <property type="evidence" value="ECO:0007669"/>
    <property type="project" value="TreeGrafter"/>
</dbReference>
<dbReference type="Pfam" id="PF00005">
    <property type="entry name" value="ABC_tran"/>
    <property type="match status" value="1"/>
</dbReference>
<dbReference type="SUPFAM" id="SSF90123">
    <property type="entry name" value="ABC transporter transmembrane region"/>
    <property type="match status" value="1"/>
</dbReference>
<feature type="domain" description="ABC transporter" evidence="6">
    <location>
        <begin position="314"/>
        <end position="595"/>
    </location>
</feature>
<evidence type="ECO:0000256" key="3">
    <source>
        <dbReference type="ARBA" id="ARBA00022989"/>
    </source>
</evidence>
<dbReference type="Gene3D" id="1.20.1560.10">
    <property type="entry name" value="ABC transporter type 1, transmembrane domain"/>
    <property type="match status" value="1"/>
</dbReference>
<name>A0A543APZ2_9ACTN</name>
<feature type="transmembrane region" description="Helical" evidence="5">
    <location>
        <begin position="282"/>
        <end position="304"/>
    </location>
</feature>
<dbReference type="InterPro" id="IPR027417">
    <property type="entry name" value="P-loop_NTPase"/>
</dbReference>
<dbReference type="EMBL" id="VFOW01000001">
    <property type="protein sequence ID" value="TQL74615.1"/>
    <property type="molecule type" value="Genomic_DNA"/>
</dbReference>
<dbReference type="PROSITE" id="PS50893">
    <property type="entry name" value="ABC_TRANSPORTER_2"/>
    <property type="match status" value="1"/>
</dbReference>
<feature type="transmembrane region" description="Helical" evidence="5">
    <location>
        <begin position="316"/>
        <end position="337"/>
    </location>
</feature>
<dbReference type="PROSITE" id="PS50929">
    <property type="entry name" value="ABC_TM1F"/>
    <property type="match status" value="1"/>
</dbReference>
<dbReference type="PANTHER" id="PTHR43394:SF1">
    <property type="entry name" value="ATP-BINDING CASSETTE SUB-FAMILY B MEMBER 10, MITOCHONDRIAL"/>
    <property type="match status" value="1"/>
</dbReference>
<accession>A0A543APZ2</accession>
<dbReference type="SUPFAM" id="SSF52540">
    <property type="entry name" value="P-loop containing nucleoside triphosphate hydrolases"/>
    <property type="match status" value="1"/>
</dbReference>
<dbReference type="Proteomes" id="UP000317043">
    <property type="component" value="Unassembled WGS sequence"/>
</dbReference>
<evidence type="ECO:0000313" key="9">
    <source>
        <dbReference type="Proteomes" id="UP000317043"/>
    </source>
</evidence>
<keyword evidence="2 5" id="KW-0812">Transmembrane</keyword>
<dbReference type="InParanoid" id="A0A543APZ2"/>
<dbReference type="GO" id="GO:0005886">
    <property type="term" value="C:plasma membrane"/>
    <property type="evidence" value="ECO:0007669"/>
    <property type="project" value="UniProtKB-SubCell"/>
</dbReference>
<feature type="transmembrane region" description="Helical" evidence="5">
    <location>
        <begin position="68"/>
        <end position="88"/>
    </location>
</feature>
<reference evidence="8 9" key="1">
    <citation type="submission" date="2019-06" db="EMBL/GenBank/DDBJ databases">
        <title>Sequencing the genomes of 1000 actinobacteria strains.</title>
        <authorList>
            <person name="Klenk H.-P."/>
        </authorList>
    </citation>
    <scope>NUCLEOTIDE SEQUENCE [LARGE SCALE GENOMIC DNA]</scope>
    <source>
        <strain evidence="8 9">DSM 45928</strain>
    </source>
</reference>
<dbReference type="Gene3D" id="3.40.50.300">
    <property type="entry name" value="P-loop containing nucleotide triphosphate hydrolases"/>
    <property type="match status" value="1"/>
</dbReference>
<evidence type="ECO:0000259" key="7">
    <source>
        <dbReference type="PROSITE" id="PS50929"/>
    </source>
</evidence>
<dbReference type="InterPro" id="IPR011527">
    <property type="entry name" value="ABC1_TM_dom"/>
</dbReference>
<sequence length="608" mass="64951">MTHGHPILRAPRYTLTSETMRGFGHRLVSMAMLTLPHPDPGTPDSRGPIRYLWWLVARQPWRCARGGLWGSLWMVGLMLPPLFISRAIDDGLRPGDTGTLLAWSAAIVAVGGVNAAVGVLRHRTMTFVRLDASCRTVAVVTRHAARLGAALPKRVSTGEAVSIGTTDISQIAMVLTMVGPGVGAVIAYAVVGFLTFAISPLLALVVLIGVPVVTFLVGPLLTRLQRSESAYREQQGRLTAQAGDIVSGLRVLRGIGGETLFLNRYRDRSRLLRDEGYRVGRISSWIMALAAGIPVILLATVTWLGAQMVAQDLISVGDLVAVYGYCLVLVVPVGFLIEAGHDLTRGRVAARRVIAILNLEPDITGPAAPAPAFTGPTDLTDPTSGLEIAAGKLTAVAATDPSHALAIADRLGRFVDSDATIGRTRLDAMPIEEVRRRIQVCDNDAHLFSGSLRDVLDPWHDATGDQLAHCVHTAAADDVVAGLPDGLASNVGTQARMLSGGQRQRVRLARALLPDPEVLILLEATSAVDSPTEAVIADRLRTHRQGRTTVVASTSPLMLDRADRVAFVDENGVIATGTHAYLLVTQPAYRSLVDRSLEDDEPVTEVTA</sequence>
<feature type="transmembrane region" description="Helical" evidence="5">
    <location>
        <begin position="171"/>
        <end position="195"/>
    </location>
</feature>
<dbReference type="GO" id="GO:0016887">
    <property type="term" value="F:ATP hydrolysis activity"/>
    <property type="evidence" value="ECO:0007669"/>
    <property type="project" value="InterPro"/>
</dbReference>
<proteinExistence type="predicted"/>
<feature type="domain" description="ABC transmembrane type-1" evidence="7">
    <location>
        <begin position="66"/>
        <end position="345"/>
    </location>
</feature>
<dbReference type="InterPro" id="IPR003439">
    <property type="entry name" value="ABC_transporter-like_ATP-bd"/>
</dbReference>
<dbReference type="GO" id="GO:0005524">
    <property type="term" value="F:ATP binding"/>
    <property type="evidence" value="ECO:0007669"/>
    <property type="project" value="InterPro"/>
</dbReference>
<organism evidence="8 9">
    <name type="scientific">Stackebrandtia endophytica</name>
    <dbReference type="NCBI Taxonomy" id="1496996"/>
    <lineage>
        <taxon>Bacteria</taxon>
        <taxon>Bacillati</taxon>
        <taxon>Actinomycetota</taxon>
        <taxon>Actinomycetes</taxon>
        <taxon>Glycomycetales</taxon>
        <taxon>Glycomycetaceae</taxon>
        <taxon>Stackebrandtia</taxon>
    </lineage>
</organism>
<feature type="transmembrane region" description="Helical" evidence="5">
    <location>
        <begin position="100"/>
        <end position="120"/>
    </location>
</feature>
<feature type="transmembrane region" description="Helical" evidence="5">
    <location>
        <begin position="201"/>
        <end position="222"/>
    </location>
</feature>
<evidence type="ECO:0000256" key="5">
    <source>
        <dbReference type="SAM" id="Phobius"/>
    </source>
</evidence>
<dbReference type="Pfam" id="PF00664">
    <property type="entry name" value="ABC_membrane"/>
    <property type="match status" value="1"/>
</dbReference>
<evidence type="ECO:0000256" key="2">
    <source>
        <dbReference type="ARBA" id="ARBA00022692"/>
    </source>
</evidence>
<keyword evidence="3 5" id="KW-1133">Transmembrane helix</keyword>
<dbReference type="InterPro" id="IPR036640">
    <property type="entry name" value="ABC1_TM_sf"/>
</dbReference>
<evidence type="ECO:0000259" key="6">
    <source>
        <dbReference type="PROSITE" id="PS50893"/>
    </source>
</evidence>
<dbReference type="InterPro" id="IPR039421">
    <property type="entry name" value="Type_1_exporter"/>
</dbReference>
<dbReference type="PANTHER" id="PTHR43394">
    <property type="entry name" value="ATP-DEPENDENT PERMEASE MDL1, MITOCHONDRIAL"/>
    <property type="match status" value="1"/>
</dbReference>
<dbReference type="AlphaFoldDB" id="A0A543APZ2"/>
<comment type="caution">
    <text evidence="8">The sequence shown here is derived from an EMBL/GenBank/DDBJ whole genome shotgun (WGS) entry which is preliminary data.</text>
</comment>
<protein>
    <submittedName>
        <fullName evidence="8">ABC-type multidrug transport system fused ATPase/permease subunit</fullName>
    </submittedName>
</protein>
<gene>
    <name evidence="8" type="ORF">FB566_0101</name>
</gene>
<dbReference type="PROSITE" id="PS00211">
    <property type="entry name" value="ABC_TRANSPORTER_1"/>
    <property type="match status" value="1"/>
</dbReference>
<evidence type="ECO:0000256" key="4">
    <source>
        <dbReference type="ARBA" id="ARBA00023136"/>
    </source>
</evidence>